<dbReference type="Pfam" id="PF02368">
    <property type="entry name" value="Big_2"/>
    <property type="match status" value="1"/>
</dbReference>
<dbReference type="InterPro" id="IPR058667">
    <property type="entry name" value="DUF6242_C"/>
</dbReference>
<reference evidence="2 3" key="1">
    <citation type="submission" date="2019-06" db="EMBL/GenBank/DDBJ databases">
        <title>Whole genome sequence for Cellvibrionaceae sp. R142.</title>
        <authorList>
            <person name="Wang G."/>
        </authorList>
    </citation>
    <scope>NUCLEOTIDE SEQUENCE [LARGE SCALE GENOMIC DNA]</scope>
    <source>
        <strain evidence="2 3">R142</strain>
    </source>
</reference>
<dbReference type="Proteomes" id="UP000319732">
    <property type="component" value="Unassembled WGS sequence"/>
</dbReference>
<dbReference type="PANTHER" id="PTHR23244">
    <property type="entry name" value="KELCH REPEAT DOMAIN"/>
    <property type="match status" value="1"/>
</dbReference>
<feature type="non-terminal residue" evidence="2">
    <location>
        <position position="1"/>
    </location>
</feature>
<protein>
    <recommendedName>
        <fullName evidence="1">BIG2 domain-containing protein</fullName>
    </recommendedName>
</protein>
<feature type="domain" description="BIG2" evidence="1">
    <location>
        <begin position="49"/>
        <end position="130"/>
    </location>
</feature>
<evidence type="ECO:0000259" key="1">
    <source>
        <dbReference type="SMART" id="SM00635"/>
    </source>
</evidence>
<accession>A0A545TBF5</accession>
<dbReference type="Gene3D" id="2.60.40.1080">
    <property type="match status" value="2"/>
</dbReference>
<comment type="caution">
    <text evidence="2">The sequence shown here is derived from an EMBL/GenBank/DDBJ whole genome shotgun (WGS) entry which is preliminary data.</text>
</comment>
<dbReference type="Pfam" id="PF25852">
    <property type="entry name" value="DUF6242_C"/>
    <property type="match status" value="1"/>
</dbReference>
<dbReference type="SMART" id="SM00635">
    <property type="entry name" value="BID_2"/>
    <property type="match status" value="1"/>
</dbReference>
<dbReference type="SUPFAM" id="SSF50965">
    <property type="entry name" value="Galactose oxidase, central domain"/>
    <property type="match status" value="2"/>
</dbReference>
<proteinExistence type="predicted"/>
<keyword evidence="3" id="KW-1185">Reference proteome</keyword>
<dbReference type="Gene3D" id="2.120.10.80">
    <property type="entry name" value="Kelch-type beta propeller"/>
    <property type="match status" value="3"/>
</dbReference>
<dbReference type="SUPFAM" id="SSF49373">
    <property type="entry name" value="Invasin/intimin cell-adhesion fragments"/>
    <property type="match status" value="2"/>
</dbReference>
<evidence type="ECO:0000313" key="3">
    <source>
        <dbReference type="Proteomes" id="UP000319732"/>
    </source>
</evidence>
<dbReference type="RefSeq" id="WP_218943552.1">
    <property type="nucleotide sequence ID" value="NZ_ML660096.1"/>
</dbReference>
<dbReference type="InterPro" id="IPR011043">
    <property type="entry name" value="Gal_Oxase/kelch_b-propeller"/>
</dbReference>
<name>A0A545TBF5_9GAMM</name>
<dbReference type="Pfam" id="PF24681">
    <property type="entry name" value="Kelch_KLHDC2_KLHL20_DRC7"/>
    <property type="match status" value="2"/>
</dbReference>
<dbReference type="AlphaFoldDB" id="A0A545TBF5"/>
<dbReference type="PANTHER" id="PTHR23244:SF456">
    <property type="entry name" value="MULTIPLE EPIDERMAL GROWTH FACTOR-LIKE DOMAINS PROTEIN 8"/>
    <property type="match status" value="1"/>
</dbReference>
<dbReference type="InterPro" id="IPR015915">
    <property type="entry name" value="Kelch-typ_b-propeller"/>
</dbReference>
<sequence length="840" mass="90996">DGDGAISYRSSDTGVATVDAEGKVTARGAGSVMITADKAADARYAAASASYEITVSLAVQTITFEQAGPLELLVGGTLRNPASGGDGTGDIHYHSSDPAVVTVDATGKVTVTGAGSATITANKEADARYAAAEADYDIAAAPATVVMSAWIGSSDTLVDFPASASGLEFYRSSKADCDLENYPLCSDGQFNTLSGQTVTDTAARLTQAGHYILRHGANEAALTVNAEHFSKRAEHQVVEFKGKLWLVGGDDGDDIWSSRDGVTWVQEETSAGFGPRFNHQVVVFDDKLWLVGGAVRSGLGGRLNDVWSSSNGVDWTQVTPNAAFSARAGHQVVVFKNELWLVGGFAGEGKNDVWSSEDGREWAQVVTDEVFSPRFDHQVVVFKDKLWMVSGYEEFGSEAKNNVWSSEDGKTWKQEVINSNDFSARDAREAHQVVVFKDKLWLVGGYEDYDGDQNDVWSSSNGVDWTQAAPNAAFSPSADHQVVAFNDKLWLVGGSEDFGQKNGDVWSSLDGITWARATTNAAFSPRDGHQVVAFNDKLWLVGGYDGRVTNDVWSSPDGIAWTQEETGNAVFSPRQKHQVVVFDNKLWVIGGLVGDYYGEELALAEEGEGESDYTNDVWWSSDGIEWNQVLPSGDVFSPRFGHQVVVLDGKLWLVGGIGGEFIEAQTDVWSSENGSAWTQVSTTAPARSGEDQVVVFDGKLWLVGSEDVFGEVTNSVWSSQDGDEWSSIPNDVAFPGRMAGYQVVAFDDRLWLVGGLTSDFDGGLKNDVWSSLDGSEWTQVPTSEAFPPRYGHQVVVFKNKLWLVGGIAGFDEYGELRNDVWASSDGGDWRKGFRSIFQWR</sequence>
<dbReference type="SUPFAM" id="SSF117281">
    <property type="entry name" value="Kelch motif"/>
    <property type="match status" value="1"/>
</dbReference>
<dbReference type="InterPro" id="IPR003343">
    <property type="entry name" value="Big_2"/>
</dbReference>
<organism evidence="2 3">
    <name type="scientific">Exilibacterium tricleocarpae</name>
    <dbReference type="NCBI Taxonomy" id="2591008"/>
    <lineage>
        <taxon>Bacteria</taxon>
        <taxon>Pseudomonadati</taxon>
        <taxon>Pseudomonadota</taxon>
        <taxon>Gammaproteobacteria</taxon>
        <taxon>Cellvibrionales</taxon>
        <taxon>Cellvibrionaceae</taxon>
        <taxon>Exilibacterium</taxon>
    </lineage>
</organism>
<evidence type="ECO:0000313" key="2">
    <source>
        <dbReference type="EMBL" id="TQV74553.1"/>
    </source>
</evidence>
<dbReference type="InterPro" id="IPR008964">
    <property type="entry name" value="Invasin/intimin_cell_adhesion"/>
</dbReference>
<gene>
    <name evidence="2" type="ORF">FKG94_16205</name>
</gene>
<dbReference type="EMBL" id="VHSG01000016">
    <property type="protein sequence ID" value="TQV74553.1"/>
    <property type="molecule type" value="Genomic_DNA"/>
</dbReference>